<dbReference type="Proteomes" id="UP000593802">
    <property type="component" value="Chromosome"/>
</dbReference>
<gene>
    <name evidence="1" type="ORF">skT53_05440</name>
</gene>
<dbReference type="AlphaFoldDB" id="A0A7I8D990"/>
<sequence>MGLLLHTENLTKSFTLHQTQQKQIVGCREANFTIEQGEFVGITG</sequence>
<evidence type="ECO:0000313" key="2">
    <source>
        <dbReference type="Proteomes" id="UP000593802"/>
    </source>
</evidence>
<protein>
    <recommendedName>
        <fullName evidence="3">ABC transporter ATP-binding protein</fullName>
    </recommendedName>
</protein>
<dbReference type="EMBL" id="AP023366">
    <property type="protein sequence ID" value="BCJ85559.1"/>
    <property type="molecule type" value="Genomic_DNA"/>
</dbReference>
<reference evidence="1 2" key="1">
    <citation type="submission" date="2020-08" db="EMBL/GenBank/DDBJ databases">
        <title>Complete Genome Sequence of Effusibacillus dendaii Strain skT53, Isolated from Farmland soil.</title>
        <authorList>
            <person name="Konishi T."/>
            <person name="Kawasaki H."/>
        </authorList>
    </citation>
    <scope>NUCLEOTIDE SEQUENCE [LARGE SCALE GENOMIC DNA]</scope>
    <source>
        <strain evidence="2">skT53</strain>
    </source>
</reference>
<proteinExistence type="predicted"/>
<accession>A0A7I8D990</accession>
<evidence type="ECO:0008006" key="3">
    <source>
        <dbReference type="Google" id="ProtNLM"/>
    </source>
</evidence>
<dbReference type="KEGG" id="eff:skT53_05440"/>
<organism evidence="1 2">
    <name type="scientific">Effusibacillus dendaii</name>
    <dbReference type="NCBI Taxonomy" id="2743772"/>
    <lineage>
        <taxon>Bacteria</taxon>
        <taxon>Bacillati</taxon>
        <taxon>Bacillota</taxon>
        <taxon>Bacilli</taxon>
        <taxon>Bacillales</taxon>
        <taxon>Alicyclobacillaceae</taxon>
        <taxon>Effusibacillus</taxon>
    </lineage>
</organism>
<evidence type="ECO:0000313" key="1">
    <source>
        <dbReference type="EMBL" id="BCJ85559.1"/>
    </source>
</evidence>
<keyword evidence="2" id="KW-1185">Reference proteome</keyword>
<name>A0A7I8D990_9BACL</name>
<dbReference type="RefSeq" id="WP_318978585.1">
    <property type="nucleotide sequence ID" value="NZ_AP023366.1"/>
</dbReference>